<evidence type="ECO:0000313" key="2">
    <source>
        <dbReference type="EMBL" id="MBA1274907.1"/>
    </source>
</evidence>
<comment type="caution">
    <text evidence="2">The sequence shown here is derived from an EMBL/GenBank/DDBJ whole genome shotgun (WGS) entry which is preliminary data.</text>
</comment>
<reference evidence="2 3" key="1">
    <citation type="submission" date="2020-02" db="EMBL/GenBank/DDBJ databases">
        <title>Synteny-based analysis reveals conserved mechanism for high triclosan tolerance in Pseudomonas, as well as instances of horizontal transfer.</title>
        <authorList>
            <person name="Mcfarland A.G."/>
            <person name="Bertucci H.K."/>
            <person name="Litmann E."/>
            <person name="Shen J."/>
            <person name="Huttenhower C."/>
            <person name="Hartmann E.M."/>
        </authorList>
    </citation>
    <scope>NUCLEOTIDE SEQUENCE [LARGE SCALE GENOMIC DNA]</scope>
    <source>
        <strain evidence="2 3">115A1</strain>
    </source>
</reference>
<dbReference type="InterPro" id="IPR058059">
    <property type="entry name" value="PA3496-like"/>
</dbReference>
<dbReference type="EMBL" id="JAAMRF010000008">
    <property type="protein sequence ID" value="MBA1274907.1"/>
    <property type="molecule type" value="Genomic_DNA"/>
</dbReference>
<dbReference type="RefSeq" id="WP_181071948.1">
    <property type="nucleotide sequence ID" value="NZ_JAAMRF010000008.1"/>
</dbReference>
<evidence type="ECO:0000256" key="1">
    <source>
        <dbReference type="SAM" id="MobiDB-lite"/>
    </source>
</evidence>
<gene>
    <name evidence="2" type="ORF">G7026_16255</name>
</gene>
<name>A0ABR5Z429_9GAMM</name>
<dbReference type="NCBIfam" id="NF046101">
    <property type="entry name" value="PA3496_fam"/>
    <property type="match status" value="1"/>
</dbReference>
<feature type="compositionally biased region" description="Polar residues" evidence="1">
    <location>
        <begin position="1"/>
        <end position="11"/>
    </location>
</feature>
<organism evidence="2 3">
    <name type="scientific">Stutzerimonas azotifigens</name>
    <dbReference type="NCBI Taxonomy" id="291995"/>
    <lineage>
        <taxon>Bacteria</taxon>
        <taxon>Pseudomonadati</taxon>
        <taxon>Pseudomonadota</taxon>
        <taxon>Gammaproteobacteria</taxon>
        <taxon>Pseudomonadales</taxon>
        <taxon>Pseudomonadaceae</taxon>
        <taxon>Stutzerimonas</taxon>
    </lineage>
</organism>
<keyword evidence="3" id="KW-1185">Reference proteome</keyword>
<feature type="region of interest" description="Disordered" evidence="1">
    <location>
        <begin position="1"/>
        <end position="21"/>
    </location>
</feature>
<proteinExistence type="predicted"/>
<dbReference type="Proteomes" id="UP000786387">
    <property type="component" value="Unassembled WGS sequence"/>
</dbReference>
<protein>
    <submittedName>
        <fullName evidence="2">Transcriptional regulator</fullName>
    </submittedName>
</protein>
<accession>A0ABR5Z429</accession>
<evidence type="ECO:0000313" key="3">
    <source>
        <dbReference type="Proteomes" id="UP000786387"/>
    </source>
</evidence>
<sequence length="60" mass="7131">MHSSNDYTATLDSKGRRKLQDERRMRYRRAIELYAEQRRLQAELVDDLDELLAGHGRRVA</sequence>